<comment type="caution">
    <text evidence="1">The sequence shown here is derived from an EMBL/GenBank/DDBJ whole genome shotgun (WGS) entry which is preliminary data.</text>
</comment>
<dbReference type="EMBL" id="CM056813">
    <property type="protein sequence ID" value="KAJ8641806.1"/>
    <property type="molecule type" value="Genomic_DNA"/>
</dbReference>
<keyword evidence="2" id="KW-1185">Reference proteome</keyword>
<sequence>MLQRVSDAFYDQCQMGYVESLILTFFVVRAQWILFCSAEQHPMETMTIGFFDASMLLRAEIKRRLFGVVHERDSWALLLVGGDRFSRKGLDGDASECTSPFPLVPKSCLDTFEKRKPPPPPCCIEFKRQLPFICLQIKTDLKLREYIYSSNGTIVVEKCYIPFPVCKT</sequence>
<organism evidence="1 2">
    <name type="scientific">Persea americana</name>
    <name type="common">Avocado</name>
    <dbReference type="NCBI Taxonomy" id="3435"/>
    <lineage>
        <taxon>Eukaryota</taxon>
        <taxon>Viridiplantae</taxon>
        <taxon>Streptophyta</taxon>
        <taxon>Embryophyta</taxon>
        <taxon>Tracheophyta</taxon>
        <taxon>Spermatophyta</taxon>
        <taxon>Magnoliopsida</taxon>
        <taxon>Magnoliidae</taxon>
        <taxon>Laurales</taxon>
        <taxon>Lauraceae</taxon>
        <taxon>Persea</taxon>
    </lineage>
</organism>
<proteinExistence type="predicted"/>
<evidence type="ECO:0000313" key="2">
    <source>
        <dbReference type="Proteomes" id="UP001234297"/>
    </source>
</evidence>
<protein>
    <submittedName>
        <fullName evidence="1">Uncharacterized protein</fullName>
    </submittedName>
</protein>
<name>A0ACC2M849_PERAE</name>
<accession>A0ACC2M849</accession>
<reference evidence="1 2" key="1">
    <citation type="journal article" date="2022" name="Hortic Res">
        <title>A haplotype resolved chromosomal level avocado genome allows analysis of novel avocado genes.</title>
        <authorList>
            <person name="Nath O."/>
            <person name="Fletcher S.J."/>
            <person name="Hayward A."/>
            <person name="Shaw L.M."/>
            <person name="Masouleh A.K."/>
            <person name="Furtado A."/>
            <person name="Henry R.J."/>
            <person name="Mitter N."/>
        </authorList>
    </citation>
    <scope>NUCLEOTIDE SEQUENCE [LARGE SCALE GENOMIC DNA]</scope>
    <source>
        <strain evidence="2">cv. Hass</strain>
    </source>
</reference>
<evidence type="ECO:0000313" key="1">
    <source>
        <dbReference type="EMBL" id="KAJ8641806.1"/>
    </source>
</evidence>
<gene>
    <name evidence="1" type="ORF">MRB53_018500</name>
</gene>
<dbReference type="Proteomes" id="UP001234297">
    <property type="component" value="Chromosome 5"/>
</dbReference>